<dbReference type="EMBL" id="JAEHNY010000014">
    <property type="protein sequence ID" value="MBI6121168.1"/>
    <property type="molecule type" value="Genomic_DNA"/>
</dbReference>
<reference evidence="2 3" key="1">
    <citation type="submission" date="2020-12" db="EMBL/GenBank/DDBJ databases">
        <title>Salegentibacter orientalis sp. nov., isolated from costal sediment.</title>
        <authorList>
            <person name="Lian F.-B."/>
        </authorList>
    </citation>
    <scope>NUCLEOTIDE SEQUENCE [LARGE SCALE GENOMIC DNA]</scope>
    <source>
        <strain evidence="2 3">F60176</strain>
    </source>
</reference>
<organism evidence="2 3">
    <name type="scientific">Salegentibacter maritimus</name>
    <dbReference type="NCBI Taxonomy" id="2794347"/>
    <lineage>
        <taxon>Bacteria</taxon>
        <taxon>Pseudomonadati</taxon>
        <taxon>Bacteroidota</taxon>
        <taxon>Flavobacteriia</taxon>
        <taxon>Flavobacteriales</taxon>
        <taxon>Flavobacteriaceae</taxon>
        <taxon>Salegentibacter</taxon>
    </lineage>
</organism>
<evidence type="ECO:0000313" key="2">
    <source>
        <dbReference type="EMBL" id="MBI6121168.1"/>
    </source>
</evidence>
<feature type="domain" description="DUF3857" evidence="1">
    <location>
        <begin position="39"/>
        <end position="198"/>
    </location>
</feature>
<accession>A0ABS0TJC7</accession>
<protein>
    <submittedName>
        <fullName evidence="2">DUF3857 domain-containing protein</fullName>
    </submittedName>
</protein>
<dbReference type="RefSeq" id="WP_198639320.1">
    <property type="nucleotide sequence ID" value="NZ_JAEHNY010000014.1"/>
</dbReference>
<dbReference type="Gene3D" id="2.60.40.3140">
    <property type="match status" value="1"/>
</dbReference>
<dbReference type="Gene3D" id="2.60.120.1130">
    <property type="match status" value="1"/>
</dbReference>
<sequence length="615" mass="71895">MRLKVLRYLIIFWFITGLPQTSFGQVINNQTKIYISKNGKKTTKKTILVQVNNKEENWLSHIEMRHNPQQEFSFNYAYLTDVEGERIKKLKKKELTTRNKLSYQAFYQDDLITEFDLYWNQYPYRVEYSYTIEEEEFLYLAWWTPFLYSNVPTLKSSLEINLPANFGFQVESSKNTEFHESEFDNRKILSWKSSALKIPKEEIYSPAREKIIPIVRVIPHHFKYGVEGISSSWSSFGNWLDKLNDGLDELTFSEERKIIKIIDGVSSKKEVIKKLYYHMQDHTKYINVAIDVGGLKSYPASYVCENKYGDCKALTTYMKAMLKSMGIKSLNTIIKAGSSEAEININFPSQQFNHVILMVPLEKDTIWLENTSSALPFNYLGTLTQNRYALAVDGEKSRLIKTPKLLPPDVLRERNYNFQLSKNSETKMELDLKVRGEEFETLRYLISEKEEKLLDKEILKLTGARNIQIRDWSTVDLERDSSFVHIKTFGKSASVIREIGSYKVINPLRIKLPDFEKPSKRELDVVINLPVNRSDKSLYAFELLEAERIQIPEDISIESKYGLYNTHYSKEKNKVIVEENFTLLSSKIPVEEYGDFYRFLQSIVNHKKNSAILIK</sequence>
<gene>
    <name evidence="2" type="ORF">I6U50_14170</name>
</gene>
<keyword evidence="3" id="KW-1185">Reference proteome</keyword>
<proteinExistence type="predicted"/>
<dbReference type="SUPFAM" id="SSF54001">
    <property type="entry name" value="Cysteine proteinases"/>
    <property type="match status" value="1"/>
</dbReference>
<dbReference type="Proteomes" id="UP000635665">
    <property type="component" value="Unassembled WGS sequence"/>
</dbReference>
<dbReference type="Pfam" id="PF12969">
    <property type="entry name" value="DUF3857"/>
    <property type="match status" value="1"/>
</dbReference>
<dbReference type="Gene3D" id="3.10.620.30">
    <property type="match status" value="1"/>
</dbReference>
<comment type="caution">
    <text evidence="2">The sequence shown here is derived from an EMBL/GenBank/DDBJ whole genome shotgun (WGS) entry which is preliminary data.</text>
</comment>
<dbReference type="InterPro" id="IPR038765">
    <property type="entry name" value="Papain-like_cys_pep_sf"/>
</dbReference>
<dbReference type="InterPro" id="IPR024618">
    <property type="entry name" value="DUF3857"/>
</dbReference>
<name>A0ABS0TJC7_9FLAO</name>
<evidence type="ECO:0000259" key="1">
    <source>
        <dbReference type="Pfam" id="PF12969"/>
    </source>
</evidence>
<evidence type="ECO:0000313" key="3">
    <source>
        <dbReference type="Proteomes" id="UP000635665"/>
    </source>
</evidence>